<comment type="catalytic activity">
    <reaction evidence="5">
        <text>a quaternary ammonium(out) + ATP + H2O = a quaternary ammonium(in) + ADP + phosphate + H(+)</text>
        <dbReference type="Rhea" id="RHEA:11036"/>
        <dbReference type="ChEBI" id="CHEBI:15377"/>
        <dbReference type="ChEBI" id="CHEBI:15378"/>
        <dbReference type="ChEBI" id="CHEBI:30616"/>
        <dbReference type="ChEBI" id="CHEBI:35267"/>
        <dbReference type="ChEBI" id="CHEBI:43474"/>
        <dbReference type="ChEBI" id="CHEBI:456216"/>
    </reaction>
</comment>
<evidence type="ECO:0000256" key="4">
    <source>
        <dbReference type="ARBA" id="ARBA00022840"/>
    </source>
</evidence>
<dbReference type="InterPro" id="IPR003439">
    <property type="entry name" value="ABC_transporter-like_ATP-bd"/>
</dbReference>
<protein>
    <recommendedName>
        <fullName evidence="5">Quaternary amine transport ATP-binding protein</fullName>
        <ecNumber evidence="5">7.6.2.9</ecNumber>
    </recommendedName>
</protein>
<dbReference type="SMART" id="SM00382">
    <property type="entry name" value="AAA"/>
    <property type="match status" value="1"/>
</dbReference>
<reference evidence="8" key="1">
    <citation type="journal article" date="2019" name="Int. J. Syst. Evol. Microbiol.">
        <title>The Global Catalogue of Microorganisms (GCM) 10K type strain sequencing project: providing services to taxonomists for standard genome sequencing and annotation.</title>
        <authorList>
            <consortium name="The Broad Institute Genomics Platform"/>
            <consortium name="The Broad Institute Genome Sequencing Center for Infectious Disease"/>
            <person name="Wu L."/>
            <person name="Ma J."/>
        </authorList>
    </citation>
    <scope>NUCLEOTIDE SEQUENCE [LARGE SCALE GENOMIC DNA]</scope>
    <source>
        <strain evidence="8">KCTC 52677</strain>
    </source>
</reference>
<dbReference type="InterPro" id="IPR003593">
    <property type="entry name" value="AAA+_ATPase"/>
</dbReference>
<keyword evidence="5" id="KW-0997">Cell inner membrane</keyword>
<gene>
    <name evidence="7" type="ORF">ACFOHH_10230</name>
</gene>
<dbReference type="EMBL" id="JBHRSP010000016">
    <property type="protein sequence ID" value="MFC3073481.1"/>
    <property type="molecule type" value="Genomic_DNA"/>
</dbReference>
<dbReference type="PROSITE" id="PS50893">
    <property type="entry name" value="ABC_TRANSPORTER_2"/>
    <property type="match status" value="1"/>
</dbReference>
<comment type="similarity">
    <text evidence="1 5">Belongs to the ABC transporter superfamily.</text>
</comment>
<keyword evidence="3 5" id="KW-0547">Nucleotide-binding</keyword>
<dbReference type="CDD" id="cd03294">
    <property type="entry name" value="ABC_Pro_Gly_Betaine"/>
    <property type="match status" value="1"/>
</dbReference>
<dbReference type="Proteomes" id="UP001595377">
    <property type="component" value="Unassembled WGS sequence"/>
</dbReference>
<dbReference type="PROSITE" id="PS00211">
    <property type="entry name" value="ABC_TRANSPORTER_1"/>
    <property type="match status" value="1"/>
</dbReference>
<dbReference type="InterPro" id="IPR027417">
    <property type="entry name" value="P-loop_NTPase"/>
</dbReference>
<dbReference type="EC" id="7.6.2.9" evidence="5"/>
<dbReference type="NCBIfam" id="TIGR01186">
    <property type="entry name" value="proV"/>
    <property type="match status" value="1"/>
</dbReference>
<evidence type="ECO:0000256" key="3">
    <source>
        <dbReference type="ARBA" id="ARBA00022741"/>
    </source>
</evidence>
<keyword evidence="4 5" id="KW-0067">ATP-binding</keyword>
<dbReference type="Pfam" id="PF00005">
    <property type="entry name" value="ABC_tran"/>
    <property type="match status" value="1"/>
</dbReference>
<organism evidence="7 8">
    <name type="scientific">Shinella pollutisoli</name>
    <dbReference type="NCBI Taxonomy" id="2250594"/>
    <lineage>
        <taxon>Bacteria</taxon>
        <taxon>Pseudomonadati</taxon>
        <taxon>Pseudomonadota</taxon>
        <taxon>Alphaproteobacteria</taxon>
        <taxon>Hyphomicrobiales</taxon>
        <taxon>Rhizobiaceae</taxon>
        <taxon>Shinella</taxon>
    </lineage>
</organism>
<accession>A0ABV7DEU6</accession>
<comment type="subcellular location">
    <subcellularLocation>
        <location evidence="5">Cell inner membrane</location>
        <topology evidence="5">Peripheral membrane protein</topology>
    </subcellularLocation>
</comment>
<proteinExistence type="inferred from homology"/>
<dbReference type="SUPFAM" id="SSF52540">
    <property type="entry name" value="P-loop containing nucleoside triphosphate hydrolases"/>
    <property type="match status" value="1"/>
</dbReference>
<keyword evidence="2 5" id="KW-0813">Transport</keyword>
<dbReference type="GO" id="GO:0005524">
    <property type="term" value="F:ATP binding"/>
    <property type="evidence" value="ECO:0007669"/>
    <property type="project" value="UniProtKB-KW"/>
</dbReference>
<sequence>MTEHGQLHDAAPAAVPDDPAIVMRGVTKIFGPDPEAALALLREGRSKADVQAETGHVVGLDNVSLDIARGQIYVVMGLSGSGKSTLIRHVNRLIEPTAGEIVVNGEKVLDMTMAQLGDFRRNRIAMVFQKFGLLPHRSVIDNVAYGLETRGVGRAERLEKAAHWIGIVGLSGYETSRPRQLSGGQQQRVGLARALAMDTDILLMDEAFSALDPLIRSGMQEQLLELQSSLNKTILFITHDFDEALKIGNRIAVLKDGAVQQVGRPEEIVLNPANAHIEEFVRDVNKARAIHIRTVMEEGAFEPCEMAMPADARCEDVLPCFDQHEWVGVLDGTGRQIGRVRARQVIKALARYAPSNGQA</sequence>
<keyword evidence="5" id="KW-1003">Cell membrane</keyword>
<feature type="domain" description="ABC transporter" evidence="6">
    <location>
        <begin position="45"/>
        <end position="281"/>
    </location>
</feature>
<dbReference type="InterPro" id="IPR017871">
    <property type="entry name" value="ABC_transporter-like_CS"/>
</dbReference>
<dbReference type="InterPro" id="IPR005892">
    <property type="entry name" value="Gly-betaine_transp_ATP-bd"/>
</dbReference>
<keyword evidence="8" id="KW-1185">Reference proteome</keyword>
<evidence type="ECO:0000259" key="6">
    <source>
        <dbReference type="PROSITE" id="PS50893"/>
    </source>
</evidence>
<dbReference type="PANTHER" id="PTHR43869:SF1">
    <property type="entry name" value="GLYCINE BETAINE_PROLINE BETAINE TRANSPORT SYSTEM ATP-BINDING PROTEIN PROV"/>
    <property type="match status" value="1"/>
</dbReference>
<name>A0ABV7DEU6_9HYPH</name>
<evidence type="ECO:0000313" key="8">
    <source>
        <dbReference type="Proteomes" id="UP001595377"/>
    </source>
</evidence>
<comment type="subunit">
    <text evidence="5">The complex is probably composed of two ATP-binding proteins, two transmembrane proteins and a solute-binding protein.</text>
</comment>
<evidence type="ECO:0000313" key="7">
    <source>
        <dbReference type="EMBL" id="MFC3073481.1"/>
    </source>
</evidence>
<dbReference type="RefSeq" id="WP_257316963.1">
    <property type="nucleotide sequence ID" value="NZ_JANFDG010000024.1"/>
</dbReference>
<evidence type="ECO:0000256" key="1">
    <source>
        <dbReference type="ARBA" id="ARBA00005417"/>
    </source>
</evidence>
<dbReference type="Gene3D" id="3.40.50.300">
    <property type="entry name" value="P-loop containing nucleotide triphosphate hydrolases"/>
    <property type="match status" value="1"/>
</dbReference>
<evidence type="ECO:0000256" key="5">
    <source>
        <dbReference type="RuleBase" id="RU369116"/>
    </source>
</evidence>
<dbReference type="InterPro" id="IPR051921">
    <property type="entry name" value="ABC_osmolyte_uptake_ATP-bind"/>
</dbReference>
<keyword evidence="5" id="KW-0472">Membrane</keyword>
<dbReference type="PANTHER" id="PTHR43869">
    <property type="entry name" value="GLYCINE BETAINE/PROLINE BETAINE TRANSPORT SYSTEM ATP-BINDING PROTEIN PROV"/>
    <property type="match status" value="1"/>
</dbReference>
<comment type="caution">
    <text evidence="7">The sequence shown here is derived from an EMBL/GenBank/DDBJ whole genome shotgun (WGS) entry which is preliminary data.</text>
</comment>
<evidence type="ECO:0000256" key="2">
    <source>
        <dbReference type="ARBA" id="ARBA00022448"/>
    </source>
</evidence>